<dbReference type="InterPro" id="IPR042096">
    <property type="entry name" value="Dihydro-acid_dehy_C"/>
</dbReference>
<dbReference type="Pfam" id="PF00920">
    <property type="entry name" value="ILVD_EDD_N"/>
    <property type="match status" value="1"/>
</dbReference>
<comment type="similarity">
    <text evidence="2 15">Belongs to the IlvD/Edd family.</text>
</comment>
<keyword evidence="5 15" id="KW-0479">Metal-binding</keyword>
<dbReference type="UniPathway" id="UPA00049">
    <property type="reaction ID" value="UER00061"/>
</dbReference>
<evidence type="ECO:0000256" key="14">
    <source>
        <dbReference type="ARBA" id="ARBA00029490"/>
    </source>
</evidence>
<dbReference type="NCBIfam" id="TIGR00110">
    <property type="entry name" value="ilvD"/>
    <property type="match status" value="1"/>
</dbReference>
<comment type="cofactor">
    <cofactor evidence="15">
        <name>[2Fe-2S] cluster</name>
        <dbReference type="ChEBI" id="CHEBI:190135"/>
    </cofactor>
    <text evidence="15">Binds 1 [2Fe-2S] cluster per subunit. This cluster acts as a Lewis acid cofactor.</text>
</comment>
<feature type="domain" description="Dihydroxy-acid/6-phosphogluconate dehydratase N-terminal" evidence="17">
    <location>
        <begin position="40"/>
        <end position="357"/>
    </location>
</feature>
<keyword evidence="20" id="KW-1185">Reference proteome</keyword>
<dbReference type="Proteomes" id="UP000006746">
    <property type="component" value="Unassembled WGS sequence"/>
</dbReference>
<keyword evidence="9 15" id="KW-0456">Lyase</keyword>
<evidence type="ECO:0000259" key="17">
    <source>
        <dbReference type="Pfam" id="PF00920"/>
    </source>
</evidence>
<feature type="binding site" evidence="15">
    <location>
        <position position="87"/>
    </location>
    <ligand>
        <name>Mg(2+)</name>
        <dbReference type="ChEBI" id="CHEBI:18420"/>
    </ligand>
</feature>
<dbReference type="InterPro" id="IPR000581">
    <property type="entry name" value="ILV_EDD_N"/>
</dbReference>
<protein>
    <recommendedName>
        <fullName evidence="14 15">Dihydroxy-acid dehydratase</fullName>
        <shortName evidence="15">DAD</shortName>
        <ecNumber evidence="14 15">4.2.1.9</ecNumber>
    </recommendedName>
</protein>
<feature type="binding site" evidence="15">
    <location>
        <position position="450"/>
    </location>
    <ligand>
        <name>Mg(2+)</name>
        <dbReference type="ChEBI" id="CHEBI:18420"/>
    </ligand>
</feature>
<dbReference type="NCBIfam" id="NF002068">
    <property type="entry name" value="PRK00911.1"/>
    <property type="match status" value="1"/>
</dbReference>
<evidence type="ECO:0000256" key="2">
    <source>
        <dbReference type="ARBA" id="ARBA00006486"/>
    </source>
</evidence>
<evidence type="ECO:0000256" key="15">
    <source>
        <dbReference type="HAMAP-Rule" id="MF_00012"/>
    </source>
</evidence>
<dbReference type="InterPro" id="IPR050165">
    <property type="entry name" value="DHAD_IlvD/Edd"/>
</dbReference>
<dbReference type="AlphaFoldDB" id="K2JJ34"/>
<dbReference type="SUPFAM" id="SSF52016">
    <property type="entry name" value="LeuD/IlvD-like"/>
    <property type="match status" value="1"/>
</dbReference>
<feature type="binding site" evidence="15">
    <location>
        <position position="55"/>
    </location>
    <ligand>
        <name>[2Fe-2S] cluster</name>
        <dbReference type="ChEBI" id="CHEBI:190135"/>
    </ligand>
</feature>
<feature type="binding site" evidence="15">
    <location>
        <position position="129"/>
    </location>
    <ligand>
        <name>Mg(2+)</name>
        <dbReference type="ChEBI" id="CHEBI:18420"/>
    </ligand>
</feature>
<evidence type="ECO:0000313" key="19">
    <source>
        <dbReference type="EMBL" id="EKE75263.1"/>
    </source>
</evidence>
<feature type="modified residue" description="N6-carboxylysine" evidence="15">
    <location>
        <position position="130"/>
    </location>
</feature>
<dbReference type="PATRIC" id="fig|1207063.3.peg.2107"/>
<evidence type="ECO:0000256" key="4">
    <source>
        <dbReference type="ARBA" id="ARBA00022714"/>
    </source>
</evidence>
<feature type="active site" description="Proton acceptor" evidence="15">
    <location>
        <position position="476"/>
    </location>
</feature>
<evidence type="ECO:0000259" key="18">
    <source>
        <dbReference type="Pfam" id="PF24877"/>
    </source>
</evidence>
<evidence type="ECO:0000256" key="12">
    <source>
        <dbReference type="ARBA" id="ARBA00029436"/>
    </source>
</evidence>
<evidence type="ECO:0000313" key="20">
    <source>
        <dbReference type="Proteomes" id="UP000006746"/>
    </source>
</evidence>
<evidence type="ECO:0000256" key="16">
    <source>
        <dbReference type="SAM" id="MobiDB-lite"/>
    </source>
</evidence>
<dbReference type="Pfam" id="PF24877">
    <property type="entry name" value="ILV_EDD_C"/>
    <property type="match status" value="1"/>
</dbReference>
<dbReference type="FunFam" id="3.50.30.80:FF:000001">
    <property type="entry name" value="Dihydroxy-acid dehydratase"/>
    <property type="match status" value="1"/>
</dbReference>
<evidence type="ECO:0000256" key="9">
    <source>
        <dbReference type="ARBA" id="ARBA00023239"/>
    </source>
</evidence>
<dbReference type="EC" id="4.2.1.9" evidence="14 15"/>
<dbReference type="InterPro" id="IPR056740">
    <property type="entry name" value="ILV_EDD_C"/>
</dbReference>
<evidence type="ECO:0000256" key="11">
    <source>
        <dbReference type="ARBA" id="ARBA00029304"/>
    </source>
</evidence>
<dbReference type="GO" id="GO:0004160">
    <property type="term" value="F:dihydroxy-acid dehydratase activity"/>
    <property type="evidence" value="ECO:0007669"/>
    <property type="project" value="UniProtKB-UniRule"/>
</dbReference>
<dbReference type="GO" id="GO:0009099">
    <property type="term" value="P:L-valine biosynthetic process"/>
    <property type="evidence" value="ECO:0007669"/>
    <property type="project" value="UniProtKB-UniRule"/>
</dbReference>
<comment type="pathway">
    <text evidence="13 15">Amino-acid biosynthesis; L-isoleucine biosynthesis; L-isoleucine from 2-oxobutanoate: step 3/4.</text>
</comment>
<evidence type="ECO:0000256" key="5">
    <source>
        <dbReference type="ARBA" id="ARBA00022723"/>
    </source>
</evidence>
<comment type="pathway">
    <text evidence="12 15">Amino-acid biosynthesis; L-valine biosynthesis; L-valine from pyruvate: step 3/4.</text>
</comment>
<dbReference type="RefSeq" id="WP_008944689.1">
    <property type="nucleotide sequence ID" value="NZ_AMRL01000012.1"/>
</dbReference>
<dbReference type="SUPFAM" id="SSF143975">
    <property type="entry name" value="IlvD/EDD N-terminal domain-like"/>
    <property type="match status" value="1"/>
</dbReference>
<comment type="caution">
    <text evidence="15">Lacks conserved residue(s) required for the propagation of feature annotation.</text>
</comment>
<comment type="function">
    <text evidence="15">Functions in the biosynthesis of branched-chain amino acids. Catalyzes the dehydration of (2R,3R)-2,3-dihydroxy-3-methylpentanoate (2,3-dihydroxy-3-methylvalerate) into 2-oxo-3-methylpentanoate (2-oxo-3-methylvalerate) and of (2R)-2,3-dihydroxy-3-methylbutanoate (2,3-dihydroxyisovalerate) into 2-oxo-3-methylbutanoate (2-oxoisovalerate), the penultimate precursor to L-isoleucine and L-valine, respectively.</text>
</comment>
<evidence type="ECO:0000256" key="8">
    <source>
        <dbReference type="ARBA" id="ARBA00023014"/>
    </source>
</evidence>
<feature type="binding site" description="via carbamate group" evidence="15">
    <location>
        <position position="130"/>
    </location>
    <ligand>
        <name>Mg(2+)</name>
        <dbReference type="ChEBI" id="CHEBI:18420"/>
    </ligand>
</feature>
<feature type="region of interest" description="Disordered" evidence="16">
    <location>
        <begin position="1"/>
        <end position="21"/>
    </location>
</feature>
<dbReference type="Gene3D" id="3.50.30.80">
    <property type="entry name" value="IlvD/EDD C-terminal domain-like"/>
    <property type="match status" value="1"/>
</dbReference>
<evidence type="ECO:0000256" key="3">
    <source>
        <dbReference type="ARBA" id="ARBA00022605"/>
    </source>
</evidence>
<keyword evidence="8 15" id="KW-0411">Iron-sulfur</keyword>
<dbReference type="GO" id="GO:0051537">
    <property type="term" value="F:2 iron, 2 sulfur cluster binding"/>
    <property type="evidence" value="ECO:0007669"/>
    <property type="project" value="UniProtKB-UniRule"/>
</dbReference>
<feature type="domain" description="Dihydroxy-acid/6-phosphogluconate dehydratase C-terminal" evidence="18">
    <location>
        <begin position="368"/>
        <end position="557"/>
    </location>
</feature>
<dbReference type="HAMAP" id="MF_00012">
    <property type="entry name" value="IlvD"/>
    <property type="match status" value="1"/>
</dbReference>
<proteinExistence type="inferred from homology"/>
<comment type="catalytic activity">
    <reaction evidence="15">
        <text>(2R,3R)-2,3-dihydroxy-3-methylpentanoate = (S)-3-methyl-2-oxopentanoate + H2O</text>
        <dbReference type="Rhea" id="RHEA:27694"/>
        <dbReference type="ChEBI" id="CHEBI:15377"/>
        <dbReference type="ChEBI" id="CHEBI:35146"/>
        <dbReference type="ChEBI" id="CHEBI:49258"/>
        <dbReference type="EC" id="4.2.1.9"/>
    </reaction>
</comment>
<gene>
    <name evidence="15" type="primary">ilvD</name>
    <name evidence="19" type="ORF">P24_10415</name>
</gene>
<evidence type="ECO:0000256" key="6">
    <source>
        <dbReference type="ARBA" id="ARBA00022842"/>
    </source>
</evidence>
<evidence type="ECO:0000256" key="13">
    <source>
        <dbReference type="ARBA" id="ARBA00029437"/>
    </source>
</evidence>
<comment type="catalytic activity">
    <reaction evidence="11">
        <text>(2R)-2,3-dihydroxy-3-methylbutanoate = 3-methyl-2-oxobutanoate + H2O</text>
        <dbReference type="Rhea" id="RHEA:24809"/>
        <dbReference type="ChEBI" id="CHEBI:11851"/>
        <dbReference type="ChEBI" id="CHEBI:15377"/>
        <dbReference type="ChEBI" id="CHEBI:49072"/>
        <dbReference type="EC" id="4.2.1.9"/>
    </reaction>
    <physiologicalReaction direction="left-to-right" evidence="11">
        <dbReference type="Rhea" id="RHEA:24810"/>
    </physiologicalReaction>
</comment>
<sequence>MTYQFDKSKLPSRHVSVGPSSAPHRSYYYAMGMTEEEIAQPFIGIGTTWNEAAPCNIALSRQAQAVKKGVKANGGTPREFTTITVTDGIAMGHAGMKSSLVSREVIADSVEVTMRGHCYDALVGLAGCDKSLPGMMMAMLRLNVPSVFMYGGSILPGRFRGKDVTVQDVFEAVGAHAAGNMSDDDLHELECVACPSAGSCGGMFTANTMACVSEAIGLALPGSAGAPAPYDSRDAYAEASGQAVMELIKRNLRPRDIVTRKALENAATVVAAAGGSTNAALHLPAMAHEAGIEFTIHDVAEIFKRTPYIGDLKPGGRYVAKDMFEIGGVQVLLRALYDGGYIHGDCITVTGKTIAENLEGVTLPADQDIIRPTSDPITPTGGVVGLRGNLAPQGAIVKVAGMQKLQFKGVAHCFDTEEEAFEAVKKGQYKEGEVLVIRYEGPRGGPGMREMLATTAAIYGQGMGDKVALITDGRFSGATRGFCIGHVGPEAAVGGPIGLLKDGDIIVIDAEKGTLDVELSDAELEARRKEWKPRRHEYQSGAIWKYAQTVGDAEKGAVTHPGGAAEVHCYADQ</sequence>
<keyword evidence="6 15" id="KW-0460">Magnesium</keyword>
<keyword evidence="3 15" id="KW-0028">Amino-acid biosynthesis</keyword>
<keyword evidence="7 15" id="KW-0408">Iron</keyword>
<dbReference type="PROSITE" id="PS00886">
    <property type="entry name" value="ILVD_EDD_1"/>
    <property type="match status" value="1"/>
</dbReference>
<evidence type="ECO:0000256" key="1">
    <source>
        <dbReference type="ARBA" id="ARBA00001946"/>
    </source>
</evidence>
<dbReference type="PANTHER" id="PTHR21000:SF5">
    <property type="entry name" value="DIHYDROXY-ACID DEHYDRATASE, MITOCHONDRIAL"/>
    <property type="match status" value="1"/>
</dbReference>
<keyword evidence="10 15" id="KW-0100">Branched-chain amino acid biosynthesis</keyword>
<dbReference type="GO" id="GO:0009097">
    <property type="term" value="P:isoleucine biosynthetic process"/>
    <property type="evidence" value="ECO:0007669"/>
    <property type="project" value="UniProtKB-UniRule"/>
</dbReference>
<reference evidence="19 20" key="1">
    <citation type="journal article" date="2012" name="J. Bacteriol.">
        <title>Genome Sequence of Oceanibaculum indicum Type Strain P24.</title>
        <authorList>
            <person name="Lai Q."/>
            <person name="Shao Z."/>
        </authorList>
    </citation>
    <scope>NUCLEOTIDE SEQUENCE [LARGE SCALE GENOMIC DNA]</scope>
    <source>
        <strain evidence="19 20">P24</strain>
    </source>
</reference>
<dbReference type="UniPathway" id="UPA00047">
    <property type="reaction ID" value="UER00057"/>
</dbReference>
<accession>K2JJ34</accession>
<evidence type="ECO:0000256" key="7">
    <source>
        <dbReference type="ARBA" id="ARBA00023004"/>
    </source>
</evidence>
<comment type="caution">
    <text evidence="19">The sequence shown here is derived from an EMBL/GenBank/DDBJ whole genome shotgun (WGS) entry which is preliminary data.</text>
</comment>
<dbReference type="PROSITE" id="PS00887">
    <property type="entry name" value="ILVD_EDD_2"/>
    <property type="match status" value="1"/>
</dbReference>
<comment type="subunit">
    <text evidence="15">Homodimer.</text>
</comment>
<dbReference type="STRING" id="1207063.P24_10415"/>
<dbReference type="PANTHER" id="PTHR21000">
    <property type="entry name" value="DIHYDROXY-ACID DEHYDRATASE DAD"/>
    <property type="match status" value="1"/>
</dbReference>
<keyword evidence="4 15" id="KW-0001">2Fe-2S</keyword>
<dbReference type="GO" id="GO:0000287">
    <property type="term" value="F:magnesium ion binding"/>
    <property type="evidence" value="ECO:0007669"/>
    <property type="project" value="UniProtKB-UniRule"/>
</dbReference>
<evidence type="ECO:0000256" key="10">
    <source>
        <dbReference type="ARBA" id="ARBA00023304"/>
    </source>
</evidence>
<dbReference type="InterPro" id="IPR004404">
    <property type="entry name" value="DihydroxyA_deHydtase"/>
</dbReference>
<comment type="cofactor">
    <cofactor evidence="1 15">
        <name>Mg(2+)</name>
        <dbReference type="ChEBI" id="CHEBI:18420"/>
    </cofactor>
</comment>
<dbReference type="InterPro" id="IPR020558">
    <property type="entry name" value="DiOHA_6PGluconate_deHydtase_CS"/>
</dbReference>
<organism evidence="19 20">
    <name type="scientific">Oceanibaculum indicum P24</name>
    <dbReference type="NCBI Taxonomy" id="1207063"/>
    <lineage>
        <taxon>Bacteria</taxon>
        <taxon>Pseudomonadati</taxon>
        <taxon>Pseudomonadota</taxon>
        <taxon>Alphaproteobacteria</taxon>
        <taxon>Rhodospirillales</taxon>
        <taxon>Oceanibaculaceae</taxon>
        <taxon>Oceanibaculum</taxon>
    </lineage>
</organism>
<dbReference type="EMBL" id="AMRL01000012">
    <property type="protein sequence ID" value="EKE75263.1"/>
    <property type="molecule type" value="Genomic_DNA"/>
</dbReference>
<dbReference type="eggNOG" id="COG0129">
    <property type="taxonomic scope" value="Bacteria"/>
</dbReference>
<dbReference type="InterPro" id="IPR037237">
    <property type="entry name" value="IlvD/EDD_N"/>
</dbReference>
<name>K2JJ34_9PROT</name>